<dbReference type="RefSeq" id="WP_151156716.1">
    <property type="nucleotide sequence ID" value="NZ_VZRA01000002.1"/>
</dbReference>
<organism evidence="2 3">
    <name type="scientific">Oryzomonas sagensis</name>
    <dbReference type="NCBI Taxonomy" id="2603857"/>
    <lineage>
        <taxon>Bacteria</taxon>
        <taxon>Pseudomonadati</taxon>
        <taxon>Thermodesulfobacteriota</taxon>
        <taxon>Desulfuromonadia</taxon>
        <taxon>Geobacterales</taxon>
        <taxon>Geobacteraceae</taxon>
        <taxon>Oryzomonas</taxon>
    </lineage>
</organism>
<dbReference type="EMBL" id="VZRA01000002">
    <property type="protein sequence ID" value="KAB0670354.1"/>
    <property type="molecule type" value="Genomic_DNA"/>
</dbReference>
<protein>
    <submittedName>
        <fullName evidence="2">Uncharacterized protein</fullName>
    </submittedName>
</protein>
<reference evidence="2 3" key="1">
    <citation type="journal article" date="2020" name="Microorganisms">
        <title>Description of Three Novel Members in the Family Geobacteraceae, Oryzomonas japonicum gen. nov., sp. nov., Oryzomonas sagensis sp. nov., and Oryzomonas ruber sp. nov.</title>
        <authorList>
            <person name="Xu Z."/>
            <person name="Masuda Y."/>
            <person name="Hayakawa C."/>
            <person name="Ushijima N."/>
            <person name="Kawano K."/>
            <person name="Shiratori Y."/>
            <person name="Senoo K."/>
            <person name="Itoh H."/>
        </authorList>
    </citation>
    <scope>NUCLEOTIDE SEQUENCE [LARGE SCALE GENOMIC DNA]</scope>
    <source>
        <strain evidence="2 3">Red100</strain>
    </source>
</reference>
<sequence length="208" mass="21324">MNDTDLAERLYGGAAPTVPDEGAASLLGGVPGEAAPVASKPHEADTAGRAGGADRTSVLFPEGGDVPDSFEPIVAPALEPLAREARLNGDLAGAREIDSAMQALGTVFSEYAVGRQYAAEVMAEAGSFLGNQKSDDAILRERSNTETALRRKYGADYAGNIAGAQRVVAEMGARVPNLIAALGESGLGNSQKAVEAAVAAARRRGYLP</sequence>
<dbReference type="Proteomes" id="UP000798046">
    <property type="component" value="Unassembled WGS sequence"/>
</dbReference>
<feature type="region of interest" description="Disordered" evidence="1">
    <location>
        <begin position="29"/>
        <end position="57"/>
    </location>
</feature>
<gene>
    <name evidence="2" type="ORF">F6V30_09380</name>
</gene>
<accession>A0ABQ6TNZ1</accession>
<keyword evidence="3" id="KW-1185">Reference proteome</keyword>
<evidence type="ECO:0000313" key="3">
    <source>
        <dbReference type="Proteomes" id="UP000798046"/>
    </source>
</evidence>
<evidence type="ECO:0000256" key="1">
    <source>
        <dbReference type="SAM" id="MobiDB-lite"/>
    </source>
</evidence>
<evidence type="ECO:0000313" key="2">
    <source>
        <dbReference type="EMBL" id="KAB0670354.1"/>
    </source>
</evidence>
<proteinExistence type="predicted"/>
<comment type="caution">
    <text evidence="2">The sequence shown here is derived from an EMBL/GenBank/DDBJ whole genome shotgun (WGS) entry which is preliminary data.</text>
</comment>
<name>A0ABQ6TNZ1_9BACT</name>